<protein>
    <submittedName>
        <fullName evidence="1">Uncharacterized protein</fullName>
    </submittedName>
</protein>
<proteinExistence type="predicted"/>
<accession>A0A8S5S162</accession>
<name>A0A8S5S162_9CAUD</name>
<organism evidence="1">
    <name type="scientific">Podoviridae sp. ct8Lf7</name>
    <dbReference type="NCBI Taxonomy" id="2827723"/>
    <lineage>
        <taxon>Viruses</taxon>
        <taxon>Duplodnaviria</taxon>
        <taxon>Heunggongvirae</taxon>
        <taxon>Uroviricota</taxon>
        <taxon>Caudoviricetes</taxon>
    </lineage>
</organism>
<dbReference type="EMBL" id="BK032511">
    <property type="protein sequence ID" value="DAF44539.1"/>
    <property type="molecule type" value="Genomic_DNA"/>
</dbReference>
<reference evidence="1" key="1">
    <citation type="journal article" date="2021" name="Proc. Natl. Acad. Sci. U.S.A.">
        <title>A Catalog of Tens of Thousands of Viruses from Human Metagenomes Reveals Hidden Associations with Chronic Diseases.</title>
        <authorList>
            <person name="Tisza M.J."/>
            <person name="Buck C.B."/>
        </authorList>
    </citation>
    <scope>NUCLEOTIDE SEQUENCE</scope>
    <source>
        <strain evidence="1">Ct8Lf7</strain>
    </source>
</reference>
<sequence>MEILYIMLDRKMKMELFIEVPLIPRNTANSVMELNGIILNRKKEMNLFRLIYFLRNLVTVIILQKYAEIQKQSR</sequence>
<evidence type="ECO:0000313" key="1">
    <source>
        <dbReference type="EMBL" id="DAF44539.1"/>
    </source>
</evidence>